<dbReference type="Proteomes" id="UP001529510">
    <property type="component" value="Unassembled WGS sequence"/>
</dbReference>
<comment type="caution">
    <text evidence="1">The sequence shown here is derived from an EMBL/GenBank/DDBJ whole genome shotgun (WGS) entry which is preliminary data.</text>
</comment>
<evidence type="ECO:0000313" key="1">
    <source>
        <dbReference type="EMBL" id="KAL0174468.1"/>
    </source>
</evidence>
<sequence length="62" mass="6954">MNVSLAEGDVVRFEDLGGREPSVLANESILLKGLVVRSWSNQISIHFRSRQPPSSSLLLRYQ</sequence>
<protein>
    <submittedName>
        <fullName evidence="1">Uncharacterized protein</fullName>
    </submittedName>
</protein>
<gene>
    <name evidence="1" type="ORF">M9458_030436</name>
</gene>
<accession>A0ABD0PMF5</accession>
<feature type="non-terminal residue" evidence="1">
    <location>
        <position position="62"/>
    </location>
</feature>
<organism evidence="1 2">
    <name type="scientific">Cirrhinus mrigala</name>
    <name type="common">Mrigala</name>
    <dbReference type="NCBI Taxonomy" id="683832"/>
    <lineage>
        <taxon>Eukaryota</taxon>
        <taxon>Metazoa</taxon>
        <taxon>Chordata</taxon>
        <taxon>Craniata</taxon>
        <taxon>Vertebrata</taxon>
        <taxon>Euteleostomi</taxon>
        <taxon>Actinopterygii</taxon>
        <taxon>Neopterygii</taxon>
        <taxon>Teleostei</taxon>
        <taxon>Ostariophysi</taxon>
        <taxon>Cypriniformes</taxon>
        <taxon>Cyprinidae</taxon>
        <taxon>Labeoninae</taxon>
        <taxon>Labeonini</taxon>
        <taxon>Cirrhinus</taxon>
    </lineage>
</organism>
<name>A0ABD0PMF5_CIRMR</name>
<dbReference type="EMBL" id="JAMKFB020000015">
    <property type="protein sequence ID" value="KAL0174468.1"/>
    <property type="molecule type" value="Genomic_DNA"/>
</dbReference>
<keyword evidence="2" id="KW-1185">Reference proteome</keyword>
<dbReference type="AlphaFoldDB" id="A0ABD0PMF5"/>
<proteinExistence type="predicted"/>
<evidence type="ECO:0000313" key="2">
    <source>
        <dbReference type="Proteomes" id="UP001529510"/>
    </source>
</evidence>
<reference evidence="1 2" key="1">
    <citation type="submission" date="2024-05" db="EMBL/GenBank/DDBJ databases">
        <title>Genome sequencing and assembly of Indian major carp, Cirrhinus mrigala (Hamilton, 1822).</title>
        <authorList>
            <person name="Mohindra V."/>
            <person name="Chowdhury L.M."/>
            <person name="Lal K."/>
            <person name="Jena J.K."/>
        </authorList>
    </citation>
    <scope>NUCLEOTIDE SEQUENCE [LARGE SCALE GENOMIC DNA]</scope>
    <source>
        <strain evidence="1">CM1030</strain>
        <tissue evidence="1">Blood</tissue>
    </source>
</reference>